<gene>
    <name evidence="3" type="ORF">A2856_02925</name>
</gene>
<dbReference type="Proteomes" id="UP000177885">
    <property type="component" value="Unassembled WGS sequence"/>
</dbReference>
<dbReference type="EMBL" id="MGDT01000006">
    <property type="protein sequence ID" value="OGL66693.1"/>
    <property type="molecule type" value="Genomic_DNA"/>
</dbReference>
<evidence type="ECO:0000256" key="1">
    <source>
        <dbReference type="SAM" id="Coils"/>
    </source>
</evidence>
<evidence type="ECO:0000256" key="2">
    <source>
        <dbReference type="SAM" id="Phobius"/>
    </source>
</evidence>
<comment type="caution">
    <text evidence="3">The sequence shown here is derived from an EMBL/GenBank/DDBJ whole genome shotgun (WGS) entry which is preliminary data.</text>
</comment>
<protein>
    <recommendedName>
        <fullName evidence="5">DUF948 domain-containing protein</fullName>
    </recommendedName>
</protein>
<organism evidence="3 4">
    <name type="scientific">Candidatus Uhrbacteria bacterium RIFCSPHIGHO2_01_FULL_63_20</name>
    <dbReference type="NCBI Taxonomy" id="1802385"/>
    <lineage>
        <taxon>Bacteria</taxon>
        <taxon>Candidatus Uhriibacteriota</taxon>
    </lineage>
</organism>
<feature type="transmembrane region" description="Helical" evidence="2">
    <location>
        <begin position="12"/>
        <end position="30"/>
    </location>
</feature>
<dbReference type="AlphaFoldDB" id="A0A1F7TL06"/>
<sequence>MPPLSPLDILYIVLAFSVLWISAAIFWLIFQAASLIKNFNDVLAEVKDKVDSIENAISGIRHRFESATGSLGVVVGGIEKLVEYVVEKKRKKDIVRT</sequence>
<keyword evidence="2" id="KW-0812">Transmembrane</keyword>
<evidence type="ECO:0000313" key="3">
    <source>
        <dbReference type="EMBL" id="OGL66693.1"/>
    </source>
</evidence>
<dbReference type="STRING" id="1802385.A2856_02925"/>
<evidence type="ECO:0000313" key="4">
    <source>
        <dbReference type="Proteomes" id="UP000177885"/>
    </source>
</evidence>
<name>A0A1F7TL06_9BACT</name>
<accession>A0A1F7TL06</accession>
<keyword evidence="1" id="KW-0175">Coiled coil</keyword>
<reference evidence="3 4" key="1">
    <citation type="journal article" date="2016" name="Nat. Commun.">
        <title>Thousands of microbial genomes shed light on interconnected biogeochemical processes in an aquifer system.</title>
        <authorList>
            <person name="Anantharaman K."/>
            <person name="Brown C.T."/>
            <person name="Hug L.A."/>
            <person name="Sharon I."/>
            <person name="Castelle C.J."/>
            <person name="Probst A.J."/>
            <person name="Thomas B.C."/>
            <person name="Singh A."/>
            <person name="Wilkins M.J."/>
            <person name="Karaoz U."/>
            <person name="Brodie E.L."/>
            <person name="Williams K.H."/>
            <person name="Hubbard S.S."/>
            <person name="Banfield J.F."/>
        </authorList>
    </citation>
    <scope>NUCLEOTIDE SEQUENCE [LARGE SCALE GENOMIC DNA]</scope>
</reference>
<evidence type="ECO:0008006" key="5">
    <source>
        <dbReference type="Google" id="ProtNLM"/>
    </source>
</evidence>
<feature type="coiled-coil region" evidence="1">
    <location>
        <begin position="36"/>
        <end position="63"/>
    </location>
</feature>
<keyword evidence="2" id="KW-1133">Transmembrane helix</keyword>
<proteinExistence type="predicted"/>
<keyword evidence="2" id="KW-0472">Membrane</keyword>